<accession>A0A0D0CKH1</accession>
<reference evidence="2" key="2">
    <citation type="submission" date="2015-01" db="EMBL/GenBank/DDBJ databases">
        <title>Evolutionary Origins and Diversification of the Mycorrhizal Mutualists.</title>
        <authorList>
            <consortium name="DOE Joint Genome Institute"/>
            <consortium name="Mycorrhizal Genomics Consortium"/>
            <person name="Kohler A."/>
            <person name="Kuo A."/>
            <person name="Nagy L.G."/>
            <person name="Floudas D."/>
            <person name="Copeland A."/>
            <person name="Barry K.W."/>
            <person name="Cichocki N."/>
            <person name="Veneault-Fourrey C."/>
            <person name="LaButti K."/>
            <person name="Lindquist E.A."/>
            <person name="Lipzen A."/>
            <person name="Lundell T."/>
            <person name="Morin E."/>
            <person name="Murat C."/>
            <person name="Riley R."/>
            <person name="Ohm R."/>
            <person name="Sun H."/>
            <person name="Tunlid A."/>
            <person name="Henrissat B."/>
            <person name="Grigoriev I.V."/>
            <person name="Hibbett D.S."/>
            <person name="Martin F."/>
        </authorList>
    </citation>
    <scope>NUCLEOTIDE SEQUENCE [LARGE SCALE GENOMIC DNA]</scope>
    <source>
        <strain evidence="2">Ve08.2h10</strain>
    </source>
</reference>
<evidence type="ECO:0000313" key="2">
    <source>
        <dbReference type="Proteomes" id="UP000054538"/>
    </source>
</evidence>
<protein>
    <submittedName>
        <fullName evidence="1">Unplaced genomic scaffold scaffold_3089, whole genome shotgun sequence</fullName>
    </submittedName>
</protein>
<organism evidence="1 2">
    <name type="scientific">Paxillus rubicundulus Ve08.2h10</name>
    <dbReference type="NCBI Taxonomy" id="930991"/>
    <lineage>
        <taxon>Eukaryota</taxon>
        <taxon>Fungi</taxon>
        <taxon>Dikarya</taxon>
        <taxon>Basidiomycota</taxon>
        <taxon>Agaricomycotina</taxon>
        <taxon>Agaricomycetes</taxon>
        <taxon>Agaricomycetidae</taxon>
        <taxon>Boletales</taxon>
        <taxon>Paxilineae</taxon>
        <taxon>Paxillaceae</taxon>
        <taxon>Paxillus</taxon>
    </lineage>
</organism>
<dbReference type="InParanoid" id="A0A0D0CKH1"/>
<gene>
    <name evidence="1" type="ORF">PAXRUDRAFT_473329</name>
</gene>
<dbReference type="AlphaFoldDB" id="A0A0D0CKH1"/>
<proteinExistence type="predicted"/>
<name>A0A0D0CKH1_9AGAM</name>
<sequence>MSRTSCNLIQHDLQTISVVMNLYACLTPIIKVCHITKIVETRYGGIAYGGDRRCLVHRAHWHLCLAIWESVYSDALTPETTSKKPVGQIELIYREQTSDLCPVRIHIGWMT</sequence>
<evidence type="ECO:0000313" key="1">
    <source>
        <dbReference type="EMBL" id="KIK75723.1"/>
    </source>
</evidence>
<keyword evidence="2" id="KW-1185">Reference proteome</keyword>
<dbReference type="HOGENOM" id="CLU_2159210_0_0_1"/>
<dbReference type="EMBL" id="KN827911">
    <property type="protein sequence ID" value="KIK75723.1"/>
    <property type="molecule type" value="Genomic_DNA"/>
</dbReference>
<reference evidence="1 2" key="1">
    <citation type="submission" date="2014-04" db="EMBL/GenBank/DDBJ databases">
        <authorList>
            <consortium name="DOE Joint Genome Institute"/>
            <person name="Kuo A."/>
            <person name="Kohler A."/>
            <person name="Jargeat P."/>
            <person name="Nagy L.G."/>
            <person name="Floudas D."/>
            <person name="Copeland A."/>
            <person name="Barry K.W."/>
            <person name="Cichocki N."/>
            <person name="Veneault-Fourrey C."/>
            <person name="LaButti K."/>
            <person name="Lindquist E.A."/>
            <person name="Lipzen A."/>
            <person name="Lundell T."/>
            <person name="Morin E."/>
            <person name="Murat C."/>
            <person name="Sun H."/>
            <person name="Tunlid A."/>
            <person name="Henrissat B."/>
            <person name="Grigoriev I.V."/>
            <person name="Hibbett D.S."/>
            <person name="Martin F."/>
            <person name="Nordberg H.P."/>
            <person name="Cantor M.N."/>
            <person name="Hua S.X."/>
        </authorList>
    </citation>
    <scope>NUCLEOTIDE SEQUENCE [LARGE SCALE GENOMIC DNA]</scope>
    <source>
        <strain evidence="1 2">Ve08.2h10</strain>
    </source>
</reference>
<dbReference type="Proteomes" id="UP000054538">
    <property type="component" value="Unassembled WGS sequence"/>
</dbReference>